<evidence type="ECO:0000313" key="3">
    <source>
        <dbReference type="Proteomes" id="UP000712157"/>
    </source>
</evidence>
<dbReference type="InterPro" id="IPR043519">
    <property type="entry name" value="NT_sf"/>
</dbReference>
<gene>
    <name evidence="2" type="ORF">KTH89_24405</name>
</gene>
<feature type="domain" description="Polymerase beta nucleotidyltransferase" evidence="1">
    <location>
        <begin position="17"/>
        <end position="98"/>
    </location>
</feature>
<dbReference type="Pfam" id="PF18765">
    <property type="entry name" value="Polbeta"/>
    <property type="match status" value="1"/>
</dbReference>
<protein>
    <submittedName>
        <fullName evidence="2">Nucleotidyltransferase domain-containing protein</fullName>
    </submittedName>
</protein>
<organism evidence="2 3">
    <name type="scientific">Diplocloster agilis</name>
    <dbReference type="NCBI Taxonomy" id="2850323"/>
    <lineage>
        <taxon>Bacteria</taxon>
        <taxon>Bacillati</taxon>
        <taxon>Bacillota</taxon>
        <taxon>Clostridia</taxon>
        <taxon>Lachnospirales</taxon>
        <taxon>Lachnospiraceae</taxon>
        <taxon>Diplocloster</taxon>
    </lineage>
</organism>
<reference evidence="2" key="1">
    <citation type="submission" date="2021-06" db="EMBL/GenBank/DDBJ databases">
        <title>Description of novel taxa of the family Lachnospiraceae.</title>
        <authorList>
            <person name="Chaplin A.V."/>
            <person name="Sokolova S.R."/>
            <person name="Pikina A.P."/>
            <person name="Korzhanova M."/>
            <person name="Belova V."/>
            <person name="Korostin D."/>
            <person name="Efimov B.A."/>
        </authorList>
    </citation>
    <scope>NUCLEOTIDE SEQUENCE</scope>
    <source>
        <strain evidence="2">ASD5720</strain>
    </source>
</reference>
<keyword evidence="3" id="KW-1185">Reference proteome</keyword>
<evidence type="ECO:0000313" key="2">
    <source>
        <dbReference type="EMBL" id="MBU9739683.1"/>
    </source>
</evidence>
<dbReference type="InterPro" id="IPR041633">
    <property type="entry name" value="Polbeta"/>
</dbReference>
<dbReference type="EMBL" id="JAHQCW010000075">
    <property type="protein sequence ID" value="MBU9739683.1"/>
    <property type="molecule type" value="Genomic_DNA"/>
</dbReference>
<sequence>MNHSEYDKRVEQLIEKVVELCRLYGAREVLLFGSRAKDTARERSDIDIAVSGVSAFDELQEKIENIETLYTIDLVNLDQCRNALLKEDIELYGRKIYKTV</sequence>
<dbReference type="RefSeq" id="WP_158342643.1">
    <property type="nucleotide sequence ID" value="NZ_JAHQCW010000075.1"/>
</dbReference>
<name>A0A949NIA3_9FIRM</name>
<comment type="caution">
    <text evidence="2">The sequence shown here is derived from an EMBL/GenBank/DDBJ whole genome shotgun (WGS) entry which is preliminary data.</text>
</comment>
<dbReference type="CDD" id="cd05403">
    <property type="entry name" value="NT_KNTase_like"/>
    <property type="match status" value="1"/>
</dbReference>
<evidence type="ECO:0000259" key="1">
    <source>
        <dbReference type="Pfam" id="PF18765"/>
    </source>
</evidence>
<dbReference type="SUPFAM" id="SSF81301">
    <property type="entry name" value="Nucleotidyltransferase"/>
    <property type="match status" value="1"/>
</dbReference>
<dbReference type="Proteomes" id="UP000712157">
    <property type="component" value="Unassembled WGS sequence"/>
</dbReference>
<accession>A0A949NIA3</accession>
<dbReference type="AlphaFoldDB" id="A0A949NIA3"/>
<proteinExistence type="predicted"/>
<dbReference type="Gene3D" id="3.30.460.10">
    <property type="entry name" value="Beta Polymerase, domain 2"/>
    <property type="match status" value="1"/>
</dbReference>